<evidence type="ECO:0000313" key="2">
    <source>
        <dbReference type="EnsemblMetazoa" id="PPA33658.1"/>
    </source>
</evidence>
<accession>A0A8R1YL83</accession>
<evidence type="ECO:0000313" key="3">
    <source>
        <dbReference type="Proteomes" id="UP000005239"/>
    </source>
</evidence>
<gene>
    <name evidence="2" type="primary">WBGene00272027</name>
</gene>
<proteinExistence type="predicted"/>
<organism evidence="2 3">
    <name type="scientific">Pristionchus pacificus</name>
    <name type="common">Parasitic nematode worm</name>
    <dbReference type="NCBI Taxonomy" id="54126"/>
    <lineage>
        <taxon>Eukaryota</taxon>
        <taxon>Metazoa</taxon>
        <taxon>Ecdysozoa</taxon>
        <taxon>Nematoda</taxon>
        <taxon>Chromadorea</taxon>
        <taxon>Rhabditida</taxon>
        <taxon>Rhabditina</taxon>
        <taxon>Diplogasteromorpha</taxon>
        <taxon>Diplogasteroidea</taxon>
        <taxon>Neodiplogasteridae</taxon>
        <taxon>Pristionchus</taxon>
    </lineage>
</organism>
<sequence length="172" mass="19148">MAKYEMLCDQGENIELYESCAESTSEVKEEVKEEEDDEEDEDTISPFFFRLPNKIECAEYPNDVELETFRPTALINRNHWRQMLEKVEGDEKSDDSQSVGRRKRGGSQQENGRDAKRCKGGSTETGFPSPDGSSIKRGGSNGEIFAASAAKKSLKMKESSRTENGSAMTAVA</sequence>
<feature type="region of interest" description="Disordered" evidence="1">
    <location>
        <begin position="86"/>
        <end position="172"/>
    </location>
</feature>
<reference evidence="3" key="1">
    <citation type="journal article" date="2008" name="Nat. Genet.">
        <title>The Pristionchus pacificus genome provides a unique perspective on nematode lifestyle and parasitism.</title>
        <authorList>
            <person name="Dieterich C."/>
            <person name="Clifton S.W."/>
            <person name="Schuster L.N."/>
            <person name="Chinwalla A."/>
            <person name="Delehaunty K."/>
            <person name="Dinkelacker I."/>
            <person name="Fulton L."/>
            <person name="Fulton R."/>
            <person name="Godfrey J."/>
            <person name="Minx P."/>
            <person name="Mitreva M."/>
            <person name="Roeseler W."/>
            <person name="Tian H."/>
            <person name="Witte H."/>
            <person name="Yang S.P."/>
            <person name="Wilson R.K."/>
            <person name="Sommer R.J."/>
        </authorList>
    </citation>
    <scope>NUCLEOTIDE SEQUENCE [LARGE SCALE GENOMIC DNA]</scope>
    <source>
        <strain evidence="3">PS312</strain>
    </source>
</reference>
<reference evidence="2" key="2">
    <citation type="submission" date="2022-06" db="UniProtKB">
        <authorList>
            <consortium name="EnsemblMetazoa"/>
        </authorList>
    </citation>
    <scope>IDENTIFICATION</scope>
    <source>
        <strain evidence="2">PS312</strain>
    </source>
</reference>
<evidence type="ECO:0000256" key="1">
    <source>
        <dbReference type="SAM" id="MobiDB-lite"/>
    </source>
</evidence>
<name>A0A2A6BNJ4_PRIPA</name>
<dbReference type="Proteomes" id="UP000005239">
    <property type="component" value="Unassembled WGS sequence"/>
</dbReference>
<protein>
    <submittedName>
        <fullName evidence="2">Uncharacterized protein</fullName>
    </submittedName>
</protein>
<dbReference type="AlphaFoldDB" id="A0A2A6BNJ4"/>
<feature type="compositionally biased region" description="Polar residues" evidence="1">
    <location>
        <begin position="162"/>
        <end position="172"/>
    </location>
</feature>
<feature type="region of interest" description="Disordered" evidence="1">
    <location>
        <begin position="20"/>
        <end position="45"/>
    </location>
</feature>
<accession>A0A2A6BNJ4</accession>
<feature type="compositionally biased region" description="Acidic residues" evidence="1">
    <location>
        <begin position="32"/>
        <end position="43"/>
    </location>
</feature>
<dbReference type="EnsemblMetazoa" id="PPA33658.1">
    <property type="protein sequence ID" value="PPA33658.1"/>
    <property type="gene ID" value="WBGene00272027"/>
</dbReference>
<keyword evidence="3" id="KW-1185">Reference proteome</keyword>